<dbReference type="RefSeq" id="WP_182670007.1">
    <property type="nucleotide sequence ID" value="NZ_JACHTE010000008.1"/>
</dbReference>
<name>A0A7W3U5Y9_9GAMM</name>
<dbReference type="Gene3D" id="2.60.40.3870">
    <property type="entry name" value="Uncharacterised protein PF16024, DUF4785"/>
    <property type="match status" value="1"/>
</dbReference>
<accession>A0A7W3U5Y9</accession>
<evidence type="ECO:0000313" key="5">
    <source>
        <dbReference type="Proteomes" id="UP000552587"/>
    </source>
</evidence>
<evidence type="ECO:0000259" key="3">
    <source>
        <dbReference type="Pfam" id="PF20943"/>
    </source>
</evidence>
<dbReference type="InterPro" id="IPR031979">
    <property type="entry name" value="DUF4785_N"/>
</dbReference>
<dbReference type="Pfam" id="PF16024">
    <property type="entry name" value="DUF4785_1st"/>
    <property type="match status" value="1"/>
</dbReference>
<evidence type="ECO:0000259" key="2">
    <source>
        <dbReference type="Pfam" id="PF16024"/>
    </source>
</evidence>
<keyword evidence="1" id="KW-0732">Signal</keyword>
<evidence type="ECO:0000256" key="1">
    <source>
        <dbReference type="SAM" id="SignalP"/>
    </source>
</evidence>
<sequence length="390" mass="41268">MELPIRMFASFVLSAAAVSVQAATPLLPAGPSDRTADRLVRLPAPAAGVERSPVHFAWPLDPAAPLSTPAPFMAESREYWFTVDGASLARGVDVDVTAPGALLRVSPATGAAAVRDGALQIHQGGQRVAARSLADGESLRAAGMQVEPGAAIAGLAASAGAGRYQLRVDGARGRYVVHVFDPNSDVVLKARPRADVVQAGRTLEVEVAFQRAGRGAATKAEALLVAPDGETRDVTLRLDDRGQGTARVRVADVSGQPPGLWELQVLSDDGRIARDARTAFAIVAPTARLTGQWTLDPAAFAVQLPVEVASPGRYEVRGTLYATGPDGLLAPVVQAHSADWLEPGDRRLDLVFDKSLLPRGHRAPFEVRHLELLDQARMAPLESRGRAIRF</sequence>
<dbReference type="Pfam" id="PF20943">
    <property type="entry name" value="DUF4785_3rd"/>
    <property type="match status" value="1"/>
</dbReference>
<dbReference type="InterPro" id="IPR048295">
    <property type="entry name" value="DUF4785_C"/>
</dbReference>
<dbReference type="Proteomes" id="UP000552587">
    <property type="component" value="Unassembled WGS sequence"/>
</dbReference>
<feature type="domain" description="DUF4785" evidence="2">
    <location>
        <begin position="46"/>
        <end position="181"/>
    </location>
</feature>
<feature type="chain" id="PRO_5030668365" evidence="1">
    <location>
        <begin position="23"/>
        <end position="390"/>
    </location>
</feature>
<protein>
    <submittedName>
        <fullName evidence="4">DUF4785 family protein</fullName>
    </submittedName>
</protein>
<proteinExistence type="predicted"/>
<dbReference type="AlphaFoldDB" id="A0A7W3U5Y9"/>
<dbReference type="Gene3D" id="2.60.120.1370">
    <property type="match status" value="1"/>
</dbReference>
<dbReference type="EMBL" id="JACHTE010000008">
    <property type="protein sequence ID" value="MBB1089230.1"/>
    <property type="molecule type" value="Genomic_DNA"/>
</dbReference>
<reference evidence="4 5" key="1">
    <citation type="submission" date="2020-07" db="EMBL/GenBank/DDBJ databases">
        <authorList>
            <person name="Xu S."/>
            <person name="Li A."/>
        </authorList>
    </citation>
    <scope>NUCLEOTIDE SEQUENCE [LARGE SCALE GENOMIC DNA]</scope>
    <source>
        <strain evidence="4 5">SG-8</strain>
    </source>
</reference>
<keyword evidence="5" id="KW-1185">Reference proteome</keyword>
<feature type="signal peptide" evidence="1">
    <location>
        <begin position="1"/>
        <end position="22"/>
    </location>
</feature>
<gene>
    <name evidence="4" type="ORF">H4F99_12150</name>
</gene>
<comment type="caution">
    <text evidence="4">The sequence shown here is derived from an EMBL/GenBank/DDBJ whole genome shotgun (WGS) entry which is preliminary data.</text>
</comment>
<feature type="domain" description="DUF4785" evidence="3">
    <location>
        <begin position="286"/>
        <end position="389"/>
    </location>
</feature>
<organism evidence="4 5">
    <name type="scientific">Marilutibacter penaei</name>
    <dbReference type="NCBI Taxonomy" id="2759900"/>
    <lineage>
        <taxon>Bacteria</taxon>
        <taxon>Pseudomonadati</taxon>
        <taxon>Pseudomonadota</taxon>
        <taxon>Gammaproteobacteria</taxon>
        <taxon>Lysobacterales</taxon>
        <taxon>Lysobacteraceae</taxon>
        <taxon>Marilutibacter</taxon>
    </lineage>
</organism>
<evidence type="ECO:0000313" key="4">
    <source>
        <dbReference type="EMBL" id="MBB1089230.1"/>
    </source>
</evidence>